<dbReference type="STRING" id="1429083.GCA_001885685_00673"/>
<dbReference type="Proteomes" id="UP000185766">
    <property type="component" value="Unassembled WGS sequence"/>
</dbReference>
<gene>
    <name evidence="4" type="ORF">SAMN05216214_104191</name>
</gene>
<dbReference type="InterPro" id="IPR029787">
    <property type="entry name" value="Nucleotide_cyclase"/>
</dbReference>
<dbReference type="SMART" id="SM00267">
    <property type="entry name" value="GGDEF"/>
    <property type="match status" value="1"/>
</dbReference>
<dbReference type="GO" id="GO:0003824">
    <property type="term" value="F:catalytic activity"/>
    <property type="evidence" value="ECO:0007669"/>
    <property type="project" value="UniProtKB-ARBA"/>
</dbReference>
<proteinExistence type="predicted"/>
<comment type="cofactor">
    <cofactor evidence="1">
        <name>Mg(2+)</name>
        <dbReference type="ChEBI" id="CHEBI:18420"/>
    </cofactor>
</comment>
<dbReference type="FunFam" id="3.30.70.270:FF:000001">
    <property type="entry name" value="Diguanylate cyclase domain protein"/>
    <property type="match status" value="1"/>
</dbReference>
<name>A0A1H7J9P3_9GAMM</name>
<dbReference type="Gene3D" id="3.30.70.270">
    <property type="match status" value="1"/>
</dbReference>
<dbReference type="Pfam" id="PF00990">
    <property type="entry name" value="GGDEF"/>
    <property type="match status" value="1"/>
</dbReference>
<dbReference type="CDD" id="cd01949">
    <property type="entry name" value="GGDEF"/>
    <property type="match status" value="1"/>
</dbReference>
<reference evidence="4 5" key="1">
    <citation type="submission" date="2016-10" db="EMBL/GenBank/DDBJ databases">
        <authorList>
            <person name="de Groot N.N."/>
        </authorList>
    </citation>
    <scope>NUCLEOTIDE SEQUENCE [LARGE SCALE GENOMIC DNA]</scope>
    <source>
        <strain evidence="4 5">JCM 19513</strain>
    </source>
</reference>
<feature type="domain" description="GGDEF" evidence="3">
    <location>
        <begin position="210"/>
        <end position="342"/>
    </location>
</feature>
<dbReference type="AlphaFoldDB" id="A0A1H7J9P3"/>
<dbReference type="SUPFAM" id="SSF55073">
    <property type="entry name" value="Nucleotide cyclase"/>
    <property type="match status" value="1"/>
</dbReference>
<evidence type="ECO:0000259" key="3">
    <source>
        <dbReference type="PROSITE" id="PS50887"/>
    </source>
</evidence>
<dbReference type="InterPro" id="IPR043128">
    <property type="entry name" value="Rev_trsase/Diguanyl_cyclase"/>
</dbReference>
<protein>
    <submittedName>
        <fullName evidence="4">Diguanylate cyclase (GGDEF) domain-containing protein</fullName>
    </submittedName>
</protein>
<dbReference type="PROSITE" id="PS50887">
    <property type="entry name" value="GGDEF"/>
    <property type="match status" value="1"/>
</dbReference>
<dbReference type="NCBIfam" id="TIGR00254">
    <property type="entry name" value="GGDEF"/>
    <property type="match status" value="1"/>
</dbReference>
<dbReference type="InterPro" id="IPR000160">
    <property type="entry name" value="GGDEF_dom"/>
</dbReference>
<dbReference type="SUPFAM" id="SSF55781">
    <property type="entry name" value="GAF domain-like"/>
    <property type="match status" value="1"/>
</dbReference>
<dbReference type="PANTHER" id="PTHR43102:SF2">
    <property type="entry name" value="GAF DOMAIN-CONTAINING PROTEIN"/>
    <property type="match status" value="1"/>
</dbReference>
<evidence type="ECO:0000256" key="2">
    <source>
        <dbReference type="ARBA" id="ARBA00004533"/>
    </source>
</evidence>
<evidence type="ECO:0000313" key="5">
    <source>
        <dbReference type="Proteomes" id="UP000185766"/>
    </source>
</evidence>
<keyword evidence="5" id="KW-1185">Reference proteome</keyword>
<dbReference type="RefSeq" id="WP_074865994.1">
    <property type="nucleotide sequence ID" value="NZ_FOAS01000004.1"/>
</dbReference>
<dbReference type="SMART" id="SM00065">
    <property type="entry name" value="GAF"/>
    <property type="match status" value="1"/>
</dbReference>
<sequence length="345" mass="38633">MQAPPFARQEAERQAALDALEILDTPADPFLDSLVATAQRVFAVNTALVSLLDHNRQWFKARVGLDCAQTSREVSFCGHTILERDCLVIENALDDPRFANNPLVTGAPYIRFYAGMPLFFMNRPIGTLCLLHPRPREFNAADREQLEHLANIAQGLLTLHHMSRQTRRLRHEVSREHRQALLDPLTQLWNRRGMEEQWDTLLQSLAQRGQHLGALFADLDHFKAVNDELGHLAGDQVLWAVARRLSATTRPDDLLVRFGGEEFLLLTGVSGTQELEQIAERLRQSIGRAPISTDSGSRTMTLSLGAALLQANESRESLLHRADMALYAAKRAGRNRTCLAEPASP</sequence>
<evidence type="ECO:0000313" key="4">
    <source>
        <dbReference type="EMBL" id="SEK70617.1"/>
    </source>
</evidence>
<evidence type="ECO:0000256" key="1">
    <source>
        <dbReference type="ARBA" id="ARBA00001946"/>
    </source>
</evidence>
<dbReference type="Gene3D" id="3.30.450.40">
    <property type="match status" value="1"/>
</dbReference>
<dbReference type="InterPro" id="IPR029016">
    <property type="entry name" value="GAF-like_dom_sf"/>
</dbReference>
<comment type="subcellular location">
    <subcellularLocation>
        <location evidence="2">Cell inner membrane</location>
    </subcellularLocation>
</comment>
<dbReference type="PANTHER" id="PTHR43102">
    <property type="entry name" value="SLR1143 PROTEIN"/>
    <property type="match status" value="1"/>
</dbReference>
<dbReference type="InterPro" id="IPR003018">
    <property type="entry name" value="GAF"/>
</dbReference>
<dbReference type="Pfam" id="PF01590">
    <property type="entry name" value="GAF"/>
    <property type="match status" value="1"/>
</dbReference>
<dbReference type="GO" id="GO:0005886">
    <property type="term" value="C:plasma membrane"/>
    <property type="evidence" value="ECO:0007669"/>
    <property type="project" value="UniProtKB-SubCell"/>
</dbReference>
<dbReference type="EMBL" id="FOAS01000004">
    <property type="protein sequence ID" value="SEK70617.1"/>
    <property type="molecule type" value="Genomic_DNA"/>
</dbReference>
<organism evidence="4 5">
    <name type="scientific">Atopomonas hussainii</name>
    <dbReference type="NCBI Taxonomy" id="1429083"/>
    <lineage>
        <taxon>Bacteria</taxon>
        <taxon>Pseudomonadati</taxon>
        <taxon>Pseudomonadota</taxon>
        <taxon>Gammaproteobacteria</taxon>
        <taxon>Pseudomonadales</taxon>
        <taxon>Pseudomonadaceae</taxon>
        <taxon>Atopomonas</taxon>
    </lineage>
</organism>
<accession>A0A1H7J9P3</accession>